<sequence length="498" mass="55327">MATVSLNGLHHWSQWTVFTLYGIVTLCLIGGKVAQAEVCDFTHDSRTNPEDIFLSTYEERPVDETLIALDVEGTIGTSGDIKLEIDDTTYLKLDEKNITWKMQYDLDTIKVKQVTVKVDCYKLSNSFKKSINIHIDIYDINDNDPFFIGGPYVLNISELWPPGIVIFDGVEADDNDIDTSSTELIYSYEAEGFGDFVFTPKEELMIAPAGLDYETRSFYNVTLFVKDDSDNSTPRTGISYLFINVLDGDDQNPVFGSTHYSATVIEEVSGVTLDVNPPIYAYDPDFGLNETIIYSFANPQNLLDYEKLESDNFRINTTTGEITIIHAVDKENQTDDIFIRVRAAQKDQPAYRYNFILVVVSVIDVNDNAPVMGMSNYTGIITEDSPIGAFVSEFGATDNDQAFDVDSEGALTYGISDNQTFSVLNNGIILTAANLDRETQDIYTVTLTATDGNLVDTTELTITVTDANDNAPEFNATEYAFDVVEGLDNQLIGSVYVS</sequence>
<evidence type="ECO:0000256" key="6">
    <source>
        <dbReference type="ARBA" id="ARBA00023136"/>
    </source>
</evidence>
<evidence type="ECO:0000256" key="2">
    <source>
        <dbReference type="ARBA" id="ARBA00022692"/>
    </source>
</evidence>
<protein>
    <submittedName>
        <fullName evidence="11">Protocadherin Fat 4-like</fullName>
    </submittedName>
</protein>
<feature type="domain" description="Cadherin" evidence="9">
    <location>
        <begin position="148"/>
        <end position="255"/>
    </location>
</feature>
<keyword evidence="4 8" id="KW-0106">Calcium</keyword>
<feature type="domain" description="Cadherin" evidence="9">
    <location>
        <begin position="256"/>
        <end position="372"/>
    </location>
</feature>
<feature type="domain" description="Cadherin" evidence="9">
    <location>
        <begin position="373"/>
        <end position="474"/>
    </location>
</feature>
<dbReference type="InterPro" id="IPR050174">
    <property type="entry name" value="Protocadherin/Cadherin-CA"/>
</dbReference>
<dbReference type="SMART" id="SM00112">
    <property type="entry name" value="CA"/>
    <property type="match status" value="3"/>
</dbReference>
<keyword evidence="5" id="KW-1133">Transmembrane helix</keyword>
<dbReference type="InterPro" id="IPR020894">
    <property type="entry name" value="Cadherin_CS"/>
</dbReference>
<evidence type="ECO:0000256" key="7">
    <source>
        <dbReference type="ARBA" id="ARBA00023180"/>
    </source>
</evidence>
<dbReference type="InterPro" id="IPR002126">
    <property type="entry name" value="Cadherin-like_dom"/>
</dbReference>
<proteinExistence type="predicted"/>
<dbReference type="InterPro" id="IPR015919">
    <property type="entry name" value="Cadherin-like_sf"/>
</dbReference>
<dbReference type="CDD" id="cd11304">
    <property type="entry name" value="Cadherin_repeat"/>
    <property type="match status" value="3"/>
</dbReference>
<dbReference type="Proteomes" id="UP000694865">
    <property type="component" value="Unplaced"/>
</dbReference>
<dbReference type="Gene3D" id="2.60.40.60">
    <property type="entry name" value="Cadherins"/>
    <property type="match status" value="4"/>
</dbReference>
<dbReference type="RefSeq" id="XP_006817332.1">
    <property type="nucleotide sequence ID" value="XM_006817269.1"/>
</dbReference>
<evidence type="ECO:0000256" key="1">
    <source>
        <dbReference type="ARBA" id="ARBA00004167"/>
    </source>
</evidence>
<dbReference type="PROSITE" id="PS50268">
    <property type="entry name" value="CADHERIN_2"/>
    <property type="match status" value="4"/>
</dbReference>
<dbReference type="SUPFAM" id="SSF49313">
    <property type="entry name" value="Cadherin-like"/>
    <property type="match status" value="3"/>
</dbReference>
<gene>
    <name evidence="11" type="primary">LOC102808219</name>
</gene>
<feature type="domain" description="Cadherin" evidence="9">
    <location>
        <begin position="62"/>
        <end position="147"/>
    </location>
</feature>
<evidence type="ECO:0000256" key="4">
    <source>
        <dbReference type="ARBA" id="ARBA00022837"/>
    </source>
</evidence>
<evidence type="ECO:0000256" key="3">
    <source>
        <dbReference type="ARBA" id="ARBA00022737"/>
    </source>
</evidence>
<keyword evidence="6" id="KW-0472">Membrane</keyword>
<evidence type="ECO:0000313" key="10">
    <source>
        <dbReference type="Proteomes" id="UP000694865"/>
    </source>
</evidence>
<dbReference type="PRINTS" id="PR00205">
    <property type="entry name" value="CADHERIN"/>
</dbReference>
<evidence type="ECO:0000259" key="9">
    <source>
        <dbReference type="PROSITE" id="PS50268"/>
    </source>
</evidence>
<dbReference type="Pfam" id="PF00028">
    <property type="entry name" value="Cadherin"/>
    <property type="match status" value="2"/>
</dbReference>
<dbReference type="PANTHER" id="PTHR24028">
    <property type="entry name" value="CADHERIN-87A"/>
    <property type="match status" value="1"/>
</dbReference>
<keyword evidence="2" id="KW-0812">Transmembrane</keyword>
<organism evidence="10 11">
    <name type="scientific">Saccoglossus kowalevskii</name>
    <name type="common">Acorn worm</name>
    <dbReference type="NCBI Taxonomy" id="10224"/>
    <lineage>
        <taxon>Eukaryota</taxon>
        <taxon>Metazoa</taxon>
        <taxon>Hemichordata</taxon>
        <taxon>Enteropneusta</taxon>
        <taxon>Harrimaniidae</taxon>
        <taxon>Saccoglossus</taxon>
    </lineage>
</organism>
<keyword evidence="7" id="KW-0325">Glycoprotein</keyword>
<evidence type="ECO:0000256" key="8">
    <source>
        <dbReference type="PROSITE-ProRule" id="PRU00043"/>
    </source>
</evidence>
<comment type="subcellular location">
    <subcellularLocation>
        <location evidence="1">Membrane</location>
        <topology evidence="1">Single-pass membrane protein</topology>
    </subcellularLocation>
</comment>
<accession>A0ABM0MBE1</accession>
<dbReference type="GeneID" id="102808219"/>
<keyword evidence="3" id="KW-0677">Repeat</keyword>
<keyword evidence="10" id="KW-1185">Reference proteome</keyword>
<dbReference type="PROSITE" id="PS00232">
    <property type="entry name" value="CADHERIN_1"/>
    <property type="match status" value="3"/>
</dbReference>
<dbReference type="PANTHER" id="PTHR24028:SF339">
    <property type="entry name" value="CADHERIN DOMAIN-CONTAINING PROTEIN"/>
    <property type="match status" value="1"/>
</dbReference>
<name>A0ABM0MBE1_SACKO</name>
<reference evidence="11" key="1">
    <citation type="submission" date="2025-08" db="UniProtKB">
        <authorList>
            <consortium name="RefSeq"/>
        </authorList>
    </citation>
    <scope>IDENTIFICATION</scope>
    <source>
        <tissue evidence="11">Testes</tissue>
    </source>
</reference>
<evidence type="ECO:0000313" key="11">
    <source>
        <dbReference type="RefSeq" id="XP_006817332.1"/>
    </source>
</evidence>
<evidence type="ECO:0000256" key="5">
    <source>
        <dbReference type="ARBA" id="ARBA00022989"/>
    </source>
</evidence>